<gene>
    <name evidence="5" type="ORF">N0F65_007443</name>
</gene>
<keyword evidence="2" id="KW-0472">Membrane</keyword>
<reference evidence="5" key="2">
    <citation type="journal article" date="2023" name="Microbiol Resour">
        <title>Decontamination and Annotation of the Draft Genome Sequence of the Oomycete Lagenidium giganteum ARSEF 373.</title>
        <authorList>
            <person name="Morgan W.R."/>
            <person name="Tartar A."/>
        </authorList>
    </citation>
    <scope>NUCLEOTIDE SEQUENCE</scope>
    <source>
        <strain evidence="5">ARSEF 373</strain>
    </source>
</reference>
<keyword evidence="6" id="KW-1185">Reference proteome</keyword>
<accession>A0AAV2ZHE6</accession>
<keyword evidence="2" id="KW-0812">Transmembrane</keyword>
<feature type="domain" description="Right handed beta helix" evidence="4">
    <location>
        <begin position="315"/>
        <end position="475"/>
    </location>
</feature>
<evidence type="ECO:0000259" key="4">
    <source>
        <dbReference type="Pfam" id="PF13229"/>
    </source>
</evidence>
<protein>
    <recommendedName>
        <fullName evidence="4">Right handed beta helix domain-containing protein</fullName>
    </recommendedName>
</protein>
<feature type="transmembrane region" description="Helical" evidence="2">
    <location>
        <begin position="782"/>
        <end position="799"/>
    </location>
</feature>
<name>A0AAV2ZHE6_9STRA</name>
<dbReference type="InterPro" id="IPR039448">
    <property type="entry name" value="Beta_helix"/>
</dbReference>
<dbReference type="Gene3D" id="2.160.20.10">
    <property type="entry name" value="Single-stranded right-handed beta-helix, Pectin lyase-like"/>
    <property type="match status" value="1"/>
</dbReference>
<dbReference type="AlphaFoldDB" id="A0AAV2ZHE6"/>
<proteinExistence type="predicted"/>
<feature type="chain" id="PRO_5043864551" description="Right handed beta helix domain-containing protein" evidence="3">
    <location>
        <begin position="23"/>
        <end position="931"/>
    </location>
</feature>
<dbReference type="EMBL" id="DAKRPA010000001">
    <property type="protein sequence ID" value="DBA05281.1"/>
    <property type="molecule type" value="Genomic_DNA"/>
</dbReference>
<dbReference type="SUPFAM" id="SSF51126">
    <property type="entry name" value="Pectin lyase-like"/>
    <property type="match status" value="2"/>
</dbReference>
<feature type="transmembrane region" description="Helical" evidence="2">
    <location>
        <begin position="746"/>
        <end position="770"/>
    </location>
</feature>
<dbReference type="Pfam" id="PF13229">
    <property type="entry name" value="Beta_helix"/>
    <property type="match status" value="2"/>
</dbReference>
<dbReference type="InterPro" id="IPR011050">
    <property type="entry name" value="Pectin_lyase_fold/virulence"/>
</dbReference>
<dbReference type="Proteomes" id="UP001146120">
    <property type="component" value="Unassembled WGS sequence"/>
</dbReference>
<dbReference type="PANTHER" id="PTHR11319:SF35">
    <property type="entry name" value="OUTER MEMBRANE PROTEIN PMPC-RELATED"/>
    <property type="match status" value="1"/>
</dbReference>
<evidence type="ECO:0000256" key="2">
    <source>
        <dbReference type="SAM" id="Phobius"/>
    </source>
</evidence>
<organism evidence="5 6">
    <name type="scientific">Lagenidium giganteum</name>
    <dbReference type="NCBI Taxonomy" id="4803"/>
    <lineage>
        <taxon>Eukaryota</taxon>
        <taxon>Sar</taxon>
        <taxon>Stramenopiles</taxon>
        <taxon>Oomycota</taxon>
        <taxon>Peronosporomycetes</taxon>
        <taxon>Pythiales</taxon>
        <taxon>Pythiaceae</taxon>
    </lineage>
</organism>
<feature type="transmembrane region" description="Helical" evidence="2">
    <location>
        <begin position="704"/>
        <end position="725"/>
    </location>
</feature>
<reference evidence="5" key="1">
    <citation type="submission" date="2022-11" db="EMBL/GenBank/DDBJ databases">
        <authorList>
            <person name="Morgan W.R."/>
            <person name="Tartar A."/>
        </authorList>
    </citation>
    <scope>NUCLEOTIDE SEQUENCE</scope>
    <source>
        <strain evidence="5">ARSEF 373</strain>
    </source>
</reference>
<evidence type="ECO:0000256" key="3">
    <source>
        <dbReference type="SAM" id="SignalP"/>
    </source>
</evidence>
<evidence type="ECO:0000256" key="1">
    <source>
        <dbReference type="SAM" id="MobiDB-lite"/>
    </source>
</evidence>
<comment type="caution">
    <text evidence="5">The sequence shown here is derived from an EMBL/GenBank/DDBJ whole genome shotgun (WGS) entry which is preliminary data.</text>
</comment>
<feature type="domain" description="Right handed beta helix" evidence="4">
    <location>
        <begin position="110"/>
        <end position="266"/>
    </location>
</feature>
<keyword evidence="2" id="KW-1133">Transmembrane helix</keyword>
<evidence type="ECO:0000313" key="6">
    <source>
        <dbReference type="Proteomes" id="UP001146120"/>
    </source>
</evidence>
<feature type="compositionally biased region" description="Basic and acidic residues" evidence="1">
    <location>
        <begin position="914"/>
        <end position="931"/>
    </location>
</feature>
<feature type="signal peptide" evidence="3">
    <location>
        <begin position="1"/>
        <end position="22"/>
    </location>
</feature>
<dbReference type="InterPro" id="IPR012334">
    <property type="entry name" value="Pectin_lyas_fold"/>
</dbReference>
<keyword evidence="3" id="KW-0732">Signal</keyword>
<dbReference type="PANTHER" id="PTHR11319">
    <property type="entry name" value="G PROTEIN-COUPLED RECEPTOR-RELATED"/>
    <property type="match status" value="1"/>
</dbReference>
<sequence>MPPTKRLLLSLLSATLTTLASGANLLVSTVGQDVVTCGANSTHPCRSLAYVLQHVARPGDEIELASGVYTETTPRAITFGSTAVHDVKIIAKDTDVTIDRAYNGNFTPGGLMAFSEGAHTVEFVNCAFEHHRIAASGFAARGGVGNILGGTPHFVNCSFRDNWAGVAGAFYVAGDASPVFEDCLFADSGCIGGWAGVLCPEGASTGTWTRCTFRNNTCGFGGVIDDGLFSASEFVDCTFEDNFAPYYGGVYYGYGSARTKFDGCLFRNNRVAEGADGQDVFLSVTVTAVFENSRFEAGDSPQFASGGASGRVSDSSSVLMKNCTVQGYQGVNGAYQVDVNASATFDSCVFTNNSATNGGVLSIYRPTTIRDCQFINNTATTAGAVYIGGPFDGAPIPVDIQKCVFAGNKALSTAGAIYVNGRAVAQMSDTALTDNVAKGVGGGALYVRDSAILISRNDSFVANIAPVGGAIWTAGFVDVSSAKLIKNAAETTDDNETCGSAAGNGGAIFVSCTGQRSVVEARSGSNPCLAGMLQLSNLSMTTNYGVEGGGGAIFLHNDVPACVISKDVVCQDCVFADNDAMYGPDVATDIAALTVENTSQVYAPLVVNVGVQASGSDLVVTLVSNRSRSLRSGLATFKSLQLQMAPGVSNTKDTSLVIVFSAILSGLRTINYSLPITLAKCPDKGLVGDDGRCSEEMSSRTRTLVAASIIAAFIGCLLAFLLMWASKHPEQVIQKVRQLIKGVAPSVAQIVLQVLDFASDVMTLINLLVYDVGLSNVEFVRAVYGVCVALAAIPSFYLLRATIRLVQVEWQRTQSSITTTAGETNRASISWPLQYTARQYYFKCALARFFFGDIVLSIANAVIYVCYHGNLTFLQSNLRITLECALALGIFHVGSEGRAIAQWIGGGTSSSYARDSKQSKEPKVHAEESVE</sequence>
<feature type="region of interest" description="Disordered" evidence="1">
    <location>
        <begin position="908"/>
        <end position="931"/>
    </location>
</feature>
<evidence type="ECO:0000313" key="5">
    <source>
        <dbReference type="EMBL" id="DBA05281.1"/>
    </source>
</evidence>